<dbReference type="EMBL" id="CP138582">
    <property type="protein sequence ID" value="WPG99363.1"/>
    <property type="molecule type" value="Genomic_DNA"/>
</dbReference>
<protein>
    <recommendedName>
        <fullName evidence="1">Calcineurin-like phosphoesterase domain-containing protein</fullName>
    </recommendedName>
</protein>
<dbReference type="InterPro" id="IPR004843">
    <property type="entry name" value="Calcineurin-like_PHP"/>
</dbReference>
<name>A0AAQ3M0R7_9PEZI</name>
<dbReference type="Proteomes" id="UP001303373">
    <property type="component" value="Chromosome 3"/>
</dbReference>
<accession>A0AAQ3M0R7</accession>
<dbReference type="AlphaFoldDB" id="A0AAQ3M0R7"/>
<keyword evidence="3" id="KW-1185">Reference proteome</keyword>
<dbReference type="Gene3D" id="3.60.21.10">
    <property type="match status" value="1"/>
</dbReference>
<dbReference type="GO" id="GO:0016787">
    <property type="term" value="F:hydrolase activity"/>
    <property type="evidence" value="ECO:0007669"/>
    <property type="project" value="InterPro"/>
</dbReference>
<evidence type="ECO:0000313" key="2">
    <source>
        <dbReference type="EMBL" id="WPG99363.1"/>
    </source>
</evidence>
<dbReference type="PANTHER" id="PTHR12905:SF18">
    <property type="entry name" value="ESTER HYDROLASE, PUTATIVE (AFU_ORTHOLOGUE AFUA_4G03130)-RELATED"/>
    <property type="match status" value="1"/>
</dbReference>
<dbReference type="PANTHER" id="PTHR12905">
    <property type="entry name" value="METALLOPHOSPHOESTERASE"/>
    <property type="match status" value="1"/>
</dbReference>
<reference evidence="2 3" key="1">
    <citation type="submission" date="2023-11" db="EMBL/GenBank/DDBJ databases">
        <title>An acidophilic fungus is an integral part of prey digestion in a carnivorous sundew plant.</title>
        <authorList>
            <person name="Tsai I.J."/>
        </authorList>
    </citation>
    <scope>NUCLEOTIDE SEQUENCE [LARGE SCALE GENOMIC DNA]</scope>
    <source>
        <strain evidence="2">169a</strain>
    </source>
</reference>
<gene>
    <name evidence="2" type="ORF">R9X50_00217700</name>
</gene>
<feature type="domain" description="Calcineurin-like phosphoesterase" evidence="1">
    <location>
        <begin position="51"/>
        <end position="232"/>
    </location>
</feature>
<evidence type="ECO:0000313" key="3">
    <source>
        <dbReference type="Proteomes" id="UP001303373"/>
    </source>
</evidence>
<dbReference type="InterPro" id="IPR029052">
    <property type="entry name" value="Metallo-depent_PP-like"/>
</dbReference>
<dbReference type="Pfam" id="PF00149">
    <property type="entry name" value="Metallophos"/>
    <property type="match status" value="1"/>
</dbReference>
<sequence>MASFFVPANIFDPPSLIYTSLTQPTKLLISLADYAFSLLRAPPVLESPSIRVVCISDTHDLKASEIPDGDLLIHAGDLTNAGTPADIQAQIDWLDGLPHQHKVAIAGNHDTWLDPRSRQTLSVTEKKEKVDWKGIWYLQHSSATLSFHNGARELRLYGAPQIPACGGPEHAFQYPRGTDAWSETVPRDTDVLVTHTPPKYHLDLPAALGCEHLLNEVYKVRPRLHVFGHIHAGKSDFMGRLKAGKEIIRWDGGPSIEKMLRRPNGLIRGLVDPRYWFDLASVVWHGIAAIVWERVWGGAGTVDATTMILASLMYCDSGKLLNPPQVVDI</sequence>
<dbReference type="SUPFAM" id="SSF56300">
    <property type="entry name" value="Metallo-dependent phosphatases"/>
    <property type="match status" value="1"/>
</dbReference>
<evidence type="ECO:0000259" key="1">
    <source>
        <dbReference type="Pfam" id="PF00149"/>
    </source>
</evidence>
<dbReference type="CDD" id="cd07379">
    <property type="entry name" value="MPP_239FB"/>
    <property type="match status" value="1"/>
</dbReference>
<proteinExistence type="predicted"/>
<organism evidence="2 3">
    <name type="scientific">Acrodontium crateriforme</name>
    <dbReference type="NCBI Taxonomy" id="150365"/>
    <lineage>
        <taxon>Eukaryota</taxon>
        <taxon>Fungi</taxon>
        <taxon>Dikarya</taxon>
        <taxon>Ascomycota</taxon>
        <taxon>Pezizomycotina</taxon>
        <taxon>Dothideomycetes</taxon>
        <taxon>Dothideomycetidae</taxon>
        <taxon>Mycosphaerellales</taxon>
        <taxon>Teratosphaeriaceae</taxon>
        <taxon>Acrodontium</taxon>
    </lineage>
</organism>
<dbReference type="InterPro" id="IPR051693">
    <property type="entry name" value="UPF0046_metallophosphoest"/>
</dbReference>